<dbReference type="EMBL" id="CP006842">
    <property type="protein sequence ID" value="AHW63129.1"/>
    <property type="molecule type" value="Genomic_DNA"/>
</dbReference>
<dbReference type="GO" id="GO:0016042">
    <property type="term" value="P:lipid catabolic process"/>
    <property type="evidence" value="ECO:0007669"/>
    <property type="project" value="InterPro"/>
</dbReference>
<dbReference type="HOGENOM" id="CLU_029537_1_1_11"/>
<accession>X5DPB1</accession>
<dbReference type="Pfam" id="PF01674">
    <property type="entry name" value="Lipase_2"/>
    <property type="match status" value="1"/>
</dbReference>
<dbReference type="KEGG" id="cgy:CGLY_03405"/>
<dbReference type="OrthoDB" id="8871309at2"/>
<keyword evidence="1" id="KW-0378">Hydrolase</keyword>
<dbReference type="RefSeq" id="WP_052539590.1">
    <property type="nucleotide sequence ID" value="NZ_CP006842.1"/>
</dbReference>
<sequence>MSSPSNTYAASGTPEHRFFLTAFLKSWGHSDPMPAGVNDWDAPLSEEHPVPVVLLHGTWMNAYGTWSMIAPKLVARGFRVFALNYGSTDESFLGRRTCCFANGGLLDSAAEVDQFIDTVLERTGASQVDVIGHSQGGAQARMLVSKNEGASTDGTSRIRNVIELAGSGHGTTLMGLGTLAAWLRDRLRGKLDVSAILRAVLGQCAEDQIVGSDVVTHINRDGDTVPGVHYTMISTRYDEVVTPWRTQFLTPGDGATVHNFCVQSDGNARDWSDHLSLCYSPRTFDLILERLSDSDNGSAGAYRKSHPHVIARVLPVLGQLRQRGY</sequence>
<evidence type="ECO:0000313" key="2">
    <source>
        <dbReference type="Proteomes" id="UP000023703"/>
    </source>
</evidence>
<dbReference type="InterPro" id="IPR029058">
    <property type="entry name" value="AB_hydrolase_fold"/>
</dbReference>
<dbReference type="GO" id="GO:0004806">
    <property type="term" value="F:triacylglycerol lipase activity"/>
    <property type="evidence" value="ECO:0007669"/>
    <property type="project" value="UniProtKB-EC"/>
</dbReference>
<dbReference type="PANTHER" id="PTHR32015:SF1">
    <property type="entry name" value="LIPASE"/>
    <property type="match status" value="1"/>
</dbReference>
<dbReference type="Gene3D" id="3.40.50.1820">
    <property type="entry name" value="alpha/beta hydrolase"/>
    <property type="match status" value="1"/>
</dbReference>
<evidence type="ECO:0000313" key="1">
    <source>
        <dbReference type="EMBL" id="AHW63129.1"/>
    </source>
</evidence>
<proteinExistence type="predicted"/>
<name>X5DPB1_9CORY</name>
<dbReference type="AlphaFoldDB" id="X5DPB1"/>
<dbReference type="STRING" id="1404245.CGLY_03405"/>
<protein>
    <submittedName>
        <fullName evidence="1">Triacylglycerol lipase</fullName>
        <ecNumber evidence="1">3.1.1.3</ecNumber>
    </submittedName>
</protein>
<dbReference type="SUPFAM" id="SSF53474">
    <property type="entry name" value="alpha/beta-Hydrolases"/>
    <property type="match status" value="1"/>
</dbReference>
<gene>
    <name evidence="1" type="primary">lipA1</name>
    <name evidence="1" type="ORF">CGLY_03405</name>
</gene>
<keyword evidence="2" id="KW-1185">Reference proteome</keyword>
<reference evidence="1 2" key="1">
    <citation type="journal article" date="2015" name="Int. J. Syst. Evol. Microbiol.">
        <title>Revisiting Corynebacterium glyciniphilum (ex Kubota et al., 1972) sp. nov., nom. rev., isolated from putrefied banana.</title>
        <authorList>
            <person name="Al-Dilaimi A."/>
            <person name="Bednarz H."/>
            <person name="Lomker A."/>
            <person name="Niehaus K."/>
            <person name="Kalinowski J."/>
            <person name="Ruckert C."/>
        </authorList>
    </citation>
    <scope>NUCLEOTIDE SEQUENCE [LARGE SCALE GENOMIC DNA]</scope>
    <source>
        <strain evidence="1">AJ 3170</strain>
    </source>
</reference>
<dbReference type="Proteomes" id="UP000023703">
    <property type="component" value="Chromosome"/>
</dbReference>
<dbReference type="PANTHER" id="PTHR32015">
    <property type="entry name" value="FASTING INDUCED LIPASE"/>
    <property type="match status" value="1"/>
</dbReference>
<dbReference type="InterPro" id="IPR002918">
    <property type="entry name" value="Lipase_EstA/Esterase_EstB"/>
</dbReference>
<organism evidence="1 2">
    <name type="scientific">Corynebacterium glyciniphilum AJ 3170</name>
    <dbReference type="NCBI Taxonomy" id="1404245"/>
    <lineage>
        <taxon>Bacteria</taxon>
        <taxon>Bacillati</taxon>
        <taxon>Actinomycetota</taxon>
        <taxon>Actinomycetes</taxon>
        <taxon>Mycobacteriales</taxon>
        <taxon>Corynebacteriaceae</taxon>
        <taxon>Corynebacterium</taxon>
    </lineage>
</organism>
<dbReference type="eggNOG" id="COG1075">
    <property type="taxonomic scope" value="Bacteria"/>
</dbReference>
<dbReference type="EC" id="3.1.1.3" evidence="1"/>